<evidence type="ECO:0000313" key="5">
    <source>
        <dbReference type="EMBL" id="CAF4386337.1"/>
    </source>
</evidence>
<accession>A0A814YIZ7</accession>
<dbReference type="EMBL" id="CAJOBA010070110">
    <property type="protein sequence ID" value="CAF4386337.1"/>
    <property type="molecule type" value="Genomic_DNA"/>
</dbReference>
<evidence type="ECO:0000313" key="4">
    <source>
        <dbReference type="EMBL" id="CAF3992906.1"/>
    </source>
</evidence>
<keyword evidence="6" id="KW-1185">Reference proteome</keyword>
<dbReference type="Proteomes" id="UP000663829">
    <property type="component" value="Unassembled WGS sequence"/>
</dbReference>
<evidence type="ECO:0000313" key="6">
    <source>
        <dbReference type="Proteomes" id="UP000663829"/>
    </source>
</evidence>
<dbReference type="AlphaFoldDB" id="A0A814YIZ7"/>
<evidence type="ECO:0000313" key="2">
    <source>
        <dbReference type="EMBL" id="CAF1230185.1"/>
    </source>
</evidence>
<feature type="domain" description="WWE" evidence="1">
    <location>
        <begin position="1"/>
        <end position="76"/>
    </location>
</feature>
<reference evidence="2" key="1">
    <citation type="submission" date="2021-02" db="EMBL/GenBank/DDBJ databases">
        <authorList>
            <person name="Nowell W R."/>
        </authorList>
    </citation>
    <scope>NUCLEOTIDE SEQUENCE</scope>
</reference>
<proteinExistence type="predicted"/>
<dbReference type="PROSITE" id="PS50918">
    <property type="entry name" value="WWE"/>
    <property type="match status" value="1"/>
</dbReference>
<name>A0A814YIZ7_9BILA</name>
<dbReference type="Gene3D" id="3.30.720.50">
    <property type="match status" value="1"/>
</dbReference>
<organism evidence="2 6">
    <name type="scientific">Didymodactylos carnosus</name>
    <dbReference type="NCBI Taxonomy" id="1234261"/>
    <lineage>
        <taxon>Eukaryota</taxon>
        <taxon>Metazoa</taxon>
        <taxon>Spiralia</taxon>
        <taxon>Gnathifera</taxon>
        <taxon>Rotifera</taxon>
        <taxon>Eurotatoria</taxon>
        <taxon>Bdelloidea</taxon>
        <taxon>Philodinida</taxon>
        <taxon>Philodinidae</taxon>
        <taxon>Didymodactylos</taxon>
    </lineage>
</organism>
<dbReference type="SUPFAM" id="SSF117839">
    <property type="entry name" value="WWE domain"/>
    <property type="match status" value="1"/>
</dbReference>
<dbReference type="Pfam" id="PF02825">
    <property type="entry name" value="WWE"/>
    <property type="match status" value="1"/>
</dbReference>
<dbReference type="Proteomes" id="UP000682733">
    <property type="component" value="Unassembled WGS sequence"/>
</dbReference>
<evidence type="ECO:0000313" key="3">
    <source>
        <dbReference type="EMBL" id="CAF1585307.1"/>
    </source>
</evidence>
<dbReference type="Proteomes" id="UP000681722">
    <property type="component" value="Unassembled WGS sequence"/>
</dbReference>
<sequence>MTSSADVVYWYFKSDVDPWSTTANEWTTYSDVEMTIIEEAYQEDKNEILLDQYKIDLKNLIQTKLSDKTKQRPIRREVNGCKRQEWNCSH</sequence>
<protein>
    <recommendedName>
        <fullName evidence="1">WWE domain-containing protein</fullName>
    </recommendedName>
</protein>
<dbReference type="InterPro" id="IPR037197">
    <property type="entry name" value="WWE_dom_sf"/>
</dbReference>
<dbReference type="Proteomes" id="UP000677228">
    <property type="component" value="Unassembled WGS sequence"/>
</dbReference>
<dbReference type="InterPro" id="IPR004170">
    <property type="entry name" value="WWE_dom"/>
</dbReference>
<comment type="caution">
    <text evidence="2">The sequence shown here is derived from an EMBL/GenBank/DDBJ whole genome shotgun (WGS) entry which is preliminary data.</text>
</comment>
<gene>
    <name evidence="2" type="ORF">GPM918_LOCUS25133</name>
    <name evidence="3" type="ORF">OVA965_LOCUS41219</name>
    <name evidence="4" type="ORF">SRO942_LOCUS25139</name>
    <name evidence="5" type="ORF">TMI583_LOCUS42801</name>
</gene>
<dbReference type="EMBL" id="CAJOBC010009640">
    <property type="protein sequence ID" value="CAF3992906.1"/>
    <property type="molecule type" value="Genomic_DNA"/>
</dbReference>
<evidence type="ECO:0000259" key="1">
    <source>
        <dbReference type="PROSITE" id="PS50918"/>
    </source>
</evidence>
<dbReference type="EMBL" id="CAJNOK010046902">
    <property type="protein sequence ID" value="CAF1585307.1"/>
    <property type="molecule type" value="Genomic_DNA"/>
</dbReference>
<dbReference type="EMBL" id="CAJNOQ010009635">
    <property type="protein sequence ID" value="CAF1230185.1"/>
    <property type="molecule type" value="Genomic_DNA"/>
</dbReference>